<organism evidence="2">
    <name type="scientific">marine metagenome</name>
    <dbReference type="NCBI Taxonomy" id="408172"/>
    <lineage>
        <taxon>unclassified sequences</taxon>
        <taxon>metagenomes</taxon>
        <taxon>ecological metagenomes</taxon>
    </lineage>
</organism>
<proteinExistence type="predicted"/>
<dbReference type="Gene3D" id="3.40.50.10540">
    <property type="entry name" value="Crotonobetainyl-coa:carnitine coa-transferase, domain 1"/>
    <property type="match status" value="1"/>
</dbReference>
<name>A0A381N4J1_9ZZZZ</name>
<dbReference type="Pfam" id="PF02515">
    <property type="entry name" value="CoA_transf_3"/>
    <property type="match status" value="1"/>
</dbReference>
<dbReference type="InterPro" id="IPR044855">
    <property type="entry name" value="CoA-Trfase_III_dom3_sf"/>
</dbReference>
<dbReference type="PANTHER" id="PTHR48207:SF3">
    <property type="entry name" value="SUCCINATE--HYDROXYMETHYLGLUTARATE COA-TRANSFERASE"/>
    <property type="match status" value="1"/>
</dbReference>
<evidence type="ECO:0008006" key="3">
    <source>
        <dbReference type="Google" id="ProtNLM"/>
    </source>
</evidence>
<sequence length="404" mass="43546">MTVTTGSNLKGALDGVTILDLTRVLSGPYCTMLLADMGARVIKIEHPEHGDDTRGWGPPFLGDESAYFLSVNRNKESVTLDFKHPKGRDVLNQLIEQVDVLVENFRPGTMKRAGFGYNELAARLPNLIYASVSGFGQTGPRHTQPGYDAVLQAEGGLMSITGDADGPAYRLGVAISDITAGMFAAYGVVLALYARNRTGRGQLVDVGMLDAVSALLTYQAGIHLTTGVVPPRMGNRHPTITPYETFDASDGEFVVAVGNDEQWKRLCKVIDRPELGNDPHFKTNRARVAAHDQLQPLLAQVFKSRTRKVWIECLNEAGIPCGAVRNIAEVLSDPQLAAREMIASLNHPTVGPLKMLGVPTKLSDTPGAVRTPPPTLGQHTEHVLTELLDLSADEIVALQKAGAI</sequence>
<dbReference type="AlphaFoldDB" id="A0A381N4J1"/>
<keyword evidence="1" id="KW-0808">Transferase</keyword>
<evidence type="ECO:0000256" key="1">
    <source>
        <dbReference type="ARBA" id="ARBA00022679"/>
    </source>
</evidence>
<dbReference type="Gene3D" id="3.30.1540.10">
    <property type="entry name" value="formyl-coa transferase, domain 3"/>
    <property type="match status" value="1"/>
</dbReference>
<dbReference type="EMBL" id="UINC01000120">
    <property type="protein sequence ID" value="SUZ49502.1"/>
    <property type="molecule type" value="Genomic_DNA"/>
</dbReference>
<dbReference type="InterPro" id="IPR023606">
    <property type="entry name" value="CoA-Trfase_III_dom_1_sf"/>
</dbReference>
<dbReference type="InterPro" id="IPR003673">
    <property type="entry name" value="CoA-Trfase_fam_III"/>
</dbReference>
<gene>
    <name evidence="2" type="ORF">METZ01_LOCUS2356</name>
</gene>
<dbReference type="InterPro" id="IPR050483">
    <property type="entry name" value="CoA-transferase_III_domain"/>
</dbReference>
<protein>
    <recommendedName>
        <fullName evidence="3">Formyl-CoA transferase</fullName>
    </recommendedName>
</protein>
<dbReference type="SUPFAM" id="SSF89796">
    <property type="entry name" value="CoA-transferase family III (CaiB/BaiF)"/>
    <property type="match status" value="1"/>
</dbReference>
<dbReference type="PANTHER" id="PTHR48207">
    <property type="entry name" value="SUCCINATE--HYDROXYMETHYLGLUTARATE COA-TRANSFERASE"/>
    <property type="match status" value="1"/>
</dbReference>
<reference evidence="2" key="1">
    <citation type="submission" date="2018-05" db="EMBL/GenBank/DDBJ databases">
        <authorList>
            <person name="Lanie J.A."/>
            <person name="Ng W.-L."/>
            <person name="Kazmierczak K.M."/>
            <person name="Andrzejewski T.M."/>
            <person name="Davidsen T.M."/>
            <person name="Wayne K.J."/>
            <person name="Tettelin H."/>
            <person name="Glass J.I."/>
            <person name="Rusch D."/>
            <person name="Podicherti R."/>
            <person name="Tsui H.-C.T."/>
            <person name="Winkler M.E."/>
        </authorList>
    </citation>
    <scope>NUCLEOTIDE SEQUENCE</scope>
</reference>
<dbReference type="GO" id="GO:0008410">
    <property type="term" value="F:CoA-transferase activity"/>
    <property type="evidence" value="ECO:0007669"/>
    <property type="project" value="TreeGrafter"/>
</dbReference>
<accession>A0A381N4J1</accession>
<evidence type="ECO:0000313" key="2">
    <source>
        <dbReference type="EMBL" id="SUZ49502.1"/>
    </source>
</evidence>